<evidence type="ECO:0000313" key="2">
    <source>
        <dbReference type="EMBL" id="RTR39666.1"/>
    </source>
</evidence>
<proteinExistence type="predicted"/>
<organism evidence="2 3">
    <name type="scientific">Shewanella canadensis</name>
    <dbReference type="NCBI Taxonomy" id="271096"/>
    <lineage>
        <taxon>Bacteria</taxon>
        <taxon>Pseudomonadati</taxon>
        <taxon>Pseudomonadota</taxon>
        <taxon>Gammaproteobacteria</taxon>
        <taxon>Alteromonadales</taxon>
        <taxon>Shewanellaceae</taxon>
        <taxon>Shewanella</taxon>
    </lineage>
</organism>
<protein>
    <submittedName>
        <fullName evidence="2">Uncharacterized protein</fullName>
    </submittedName>
</protein>
<evidence type="ECO:0000313" key="3">
    <source>
        <dbReference type="Proteomes" id="UP000267448"/>
    </source>
</evidence>
<accession>A0A3S0RYY7</accession>
<gene>
    <name evidence="2" type="ORF">EKG38_07645</name>
</gene>
<dbReference type="EMBL" id="RXNU01000003">
    <property type="protein sequence ID" value="RTR39666.1"/>
    <property type="molecule type" value="Genomic_DNA"/>
</dbReference>
<comment type="caution">
    <text evidence="2">The sequence shown here is derived from an EMBL/GenBank/DDBJ whole genome shotgun (WGS) entry which is preliminary data.</text>
</comment>
<keyword evidence="1" id="KW-0472">Membrane</keyword>
<feature type="transmembrane region" description="Helical" evidence="1">
    <location>
        <begin position="69"/>
        <end position="94"/>
    </location>
</feature>
<dbReference type="OrthoDB" id="6269634at2"/>
<keyword evidence="3" id="KW-1185">Reference proteome</keyword>
<keyword evidence="1" id="KW-1133">Transmembrane helix</keyword>
<dbReference type="Proteomes" id="UP000267448">
    <property type="component" value="Unassembled WGS sequence"/>
</dbReference>
<feature type="transmembrane region" description="Helical" evidence="1">
    <location>
        <begin position="38"/>
        <end position="57"/>
    </location>
</feature>
<sequence>MWKNSFEQQHFVVYFALLVFWGLVHLFSHYAFGLGWGFFPFVITLPFIPFILVWLGVQFSRHFKRYQEGVCRSLHVCHCFCTATLFSLFVFHFVY</sequence>
<dbReference type="AlphaFoldDB" id="A0A3S0RYY7"/>
<name>A0A3S0RYY7_9GAMM</name>
<evidence type="ECO:0000256" key="1">
    <source>
        <dbReference type="SAM" id="Phobius"/>
    </source>
</evidence>
<reference evidence="2 3" key="1">
    <citation type="submission" date="2018-12" db="EMBL/GenBank/DDBJ databases">
        <authorList>
            <person name="Yu L."/>
        </authorList>
    </citation>
    <scope>NUCLEOTIDE SEQUENCE [LARGE SCALE GENOMIC DNA]</scope>
    <source>
        <strain evidence="2 3">HAW-EB2</strain>
    </source>
</reference>
<keyword evidence="1" id="KW-0812">Transmembrane</keyword>
<feature type="transmembrane region" description="Helical" evidence="1">
    <location>
        <begin position="12"/>
        <end position="32"/>
    </location>
</feature>